<keyword evidence="2" id="KW-0732">Signal</keyword>
<dbReference type="Gene3D" id="2.10.25.10">
    <property type="entry name" value="Laminin"/>
    <property type="match status" value="3"/>
</dbReference>
<keyword evidence="5" id="KW-1015">Disulfide bond</keyword>
<protein>
    <submittedName>
        <fullName evidence="9">EGF-like domain-containing protein</fullName>
    </submittedName>
</protein>
<dbReference type="InterPro" id="IPR000742">
    <property type="entry name" value="EGF"/>
</dbReference>
<dbReference type="GO" id="GO:0007219">
    <property type="term" value="P:Notch signaling pathway"/>
    <property type="evidence" value="ECO:0007669"/>
    <property type="project" value="TreeGrafter"/>
</dbReference>
<dbReference type="InterPro" id="IPR051355">
    <property type="entry name" value="Notch/Slit_guidance"/>
</dbReference>
<dbReference type="CDD" id="cd00054">
    <property type="entry name" value="EGF_CA"/>
    <property type="match status" value="1"/>
</dbReference>
<feature type="domain" description="EGF-like" evidence="6">
    <location>
        <begin position="74"/>
        <end position="109"/>
    </location>
</feature>
<feature type="disulfide bond" evidence="5">
    <location>
        <begin position="63"/>
        <end position="72"/>
    </location>
</feature>
<evidence type="ECO:0000313" key="8">
    <source>
        <dbReference type="Proteomes" id="UP000268014"/>
    </source>
</evidence>
<organism evidence="9">
    <name type="scientific">Haemonchus placei</name>
    <name type="common">Barber's pole worm</name>
    <dbReference type="NCBI Taxonomy" id="6290"/>
    <lineage>
        <taxon>Eukaryota</taxon>
        <taxon>Metazoa</taxon>
        <taxon>Ecdysozoa</taxon>
        <taxon>Nematoda</taxon>
        <taxon>Chromadorea</taxon>
        <taxon>Rhabditida</taxon>
        <taxon>Rhabditina</taxon>
        <taxon>Rhabditomorpha</taxon>
        <taxon>Strongyloidea</taxon>
        <taxon>Trichostrongylidae</taxon>
        <taxon>Haemonchus</taxon>
    </lineage>
</organism>
<gene>
    <name evidence="7" type="ORF">HPLM_LOCUS21640</name>
</gene>
<comment type="caution">
    <text evidence="5">Lacks conserved residue(s) required for the propagation of feature annotation.</text>
</comment>
<feature type="domain" description="EGF-like" evidence="6">
    <location>
        <begin position="1"/>
        <end position="35"/>
    </location>
</feature>
<dbReference type="Pfam" id="PF00008">
    <property type="entry name" value="EGF"/>
    <property type="match status" value="1"/>
</dbReference>
<dbReference type="AlphaFoldDB" id="A0A0N4XBA6"/>
<dbReference type="PROSITE" id="PS00022">
    <property type="entry name" value="EGF_1"/>
    <property type="match status" value="3"/>
</dbReference>
<evidence type="ECO:0000256" key="2">
    <source>
        <dbReference type="ARBA" id="ARBA00022729"/>
    </source>
</evidence>
<dbReference type="GO" id="GO:0043235">
    <property type="term" value="C:receptor complex"/>
    <property type="evidence" value="ECO:0007669"/>
    <property type="project" value="TreeGrafter"/>
</dbReference>
<evidence type="ECO:0000313" key="7">
    <source>
        <dbReference type="EMBL" id="VDO91271.1"/>
    </source>
</evidence>
<dbReference type="EMBL" id="UZAF01023789">
    <property type="protein sequence ID" value="VDO91271.1"/>
    <property type="molecule type" value="Genomic_DNA"/>
</dbReference>
<evidence type="ECO:0000259" key="6">
    <source>
        <dbReference type="PROSITE" id="PS50026"/>
    </source>
</evidence>
<evidence type="ECO:0000256" key="5">
    <source>
        <dbReference type="PROSITE-ProRule" id="PRU00076"/>
    </source>
</evidence>
<feature type="domain" description="EGF-like" evidence="6">
    <location>
        <begin position="36"/>
        <end position="73"/>
    </location>
</feature>
<feature type="disulfide bond" evidence="5">
    <location>
        <begin position="99"/>
        <end position="108"/>
    </location>
</feature>
<evidence type="ECO:0000256" key="4">
    <source>
        <dbReference type="ARBA" id="ARBA00023180"/>
    </source>
</evidence>
<dbReference type="SUPFAM" id="SSF57196">
    <property type="entry name" value="EGF/Laminin"/>
    <property type="match status" value="3"/>
</dbReference>
<dbReference type="GO" id="GO:0009986">
    <property type="term" value="C:cell surface"/>
    <property type="evidence" value="ECO:0007669"/>
    <property type="project" value="TreeGrafter"/>
</dbReference>
<dbReference type="GO" id="GO:0007411">
    <property type="term" value="P:axon guidance"/>
    <property type="evidence" value="ECO:0007669"/>
    <property type="project" value="TreeGrafter"/>
</dbReference>
<evidence type="ECO:0000256" key="3">
    <source>
        <dbReference type="ARBA" id="ARBA00022737"/>
    </source>
</evidence>
<dbReference type="WBParaSite" id="HPLM_0002165101-mRNA-1">
    <property type="protein sequence ID" value="HPLM_0002165101-mRNA-1"/>
    <property type="gene ID" value="HPLM_0002165101"/>
</dbReference>
<proteinExistence type="predicted"/>
<dbReference type="OMA" id="CEDFCEN"/>
<dbReference type="PROSITE" id="PS01186">
    <property type="entry name" value="EGF_2"/>
    <property type="match status" value="1"/>
</dbReference>
<accession>A0A0N4XBA6</accession>
<keyword evidence="3" id="KW-0677">Repeat</keyword>
<name>A0A0N4XBA6_HAEPC</name>
<keyword evidence="4" id="KW-0325">Glycoprotein</keyword>
<dbReference type="GO" id="GO:0005886">
    <property type="term" value="C:plasma membrane"/>
    <property type="evidence" value="ECO:0007669"/>
    <property type="project" value="TreeGrafter"/>
</dbReference>
<reference evidence="7 8" key="2">
    <citation type="submission" date="2018-11" db="EMBL/GenBank/DDBJ databases">
        <authorList>
            <consortium name="Pathogen Informatics"/>
        </authorList>
    </citation>
    <scope>NUCLEOTIDE SEQUENCE [LARGE SCALE GENOMIC DNA]</scope>
    <source>
        <strain evidence="7 8">MHpl1</strain>
    </source>
</reference>
<sequence>TCRQANPCENHGTCIVKENRVHCECAKGFTGVNCTETDMCISHFCANNSTCKNGPNKTYKCECQENTVGTYCEFICEPNQCSGNGTCIMRIDGKVGCKCNPGMTGPRCDKGLIITTSGYEFRYYDSLRNDFVTNVPLD</sequence>
<reference evidence="9" key="1">
    <citation type="submission" date="2017-02" db="UniProtKB">
        <authorList>
            <consortium name="WormBaseParasite"/>
        </authorList>
    </citation>
    <scope>IDENTIFICATION</scope>
</reference>
<dbReference type="PROSITE" id="PS50026">
    <property type="entry name" value="EGF_3"/>
    <property type="match status" value="3"/>
</dbReference>
<dbReference type="PANTHER" id="PTHR45836:SF23">
    <property type="entry name" value="NEUROGENIC LOCUS NOTCH HOMOLOG PROTEIN 1"/>
    <property type="match status" value="1"/>
</dbReference>
<dbReference type="Pfam" id="PF23106">
    <property type="entry name" value="EGF_Teneurin"/>
    <property type="match status" value="1"/>
</dbReference>
<keyword evidence="8" id="KW-1185">Reference proteome</keyword>
<keyword evidence="1 5" id="KW-0245">EGF-like domain</keyword>
<feature type="disulfide bond" evidence="5">
    <location>
        <begin position="25"/>
        <end position="34"/>
    </location>
</feature>
<evidence type="ECO:0000313" key="9">
    <source>
        <dbReference type="WBParaSite" id="HPLM_0002165101-mRNA-1"/>
    </source>
</evidence>
<dbReference type="Proteomes" id="UP000268014">
    <property type="component" value="Unassembled WGS sequence"/>
</dbReference>
<dbReference type="PANTHER" id="PTHR45836">
    <property type="entry name" value="SLIT HOMOLOG"/>
    <property type="match status" value="1"/>
</dbReference>
<dbReference type="SMART" id="SM00181">
    <property type="entry name" value="EGF"/>
    <property type="match status" value="3"/>
</dbReference>
<dbReference type="OrthoDB" id="283575at2759"/>
<dbReference type="STRING" id="6290.A0A0N4XBA6"/>
<evidence type="ECO:0000256" key="1">
    <source>
        <dbReference type="ARBA" id="ARBA00022536"/>
    </source>
</evidence>